<evidence type="ECO:0000256" key="3">
    <source>
        <dbReference type="ARBA" id="ARBA00022989"/>
    </source>
</evidence>
<reference evidence="5 6" key="1">
    <citation type="journal article" date="2019" name="Int. J. Syst. Evol. Microbiol.">
        <title>The Global Catalogue of Microorganisms (GCM) 10K type strain sequencing project: providing services to taxonomists for standard genome sequencing and annotation.</title>
        <authorList>
            <consortium name="The Broad Institute Genomics Platform"/>
            <consortium name="The Broad Institute Genome Sequencing Center for Infectious Disease"/>
            <person name="Wu L."/>
            <person name="Ma J."/>
        </authorList>
    </citation>
    <scope>NUCLEOTIDE SEQUENCE [LARGE SCALE GENOMIC DNA]</scope>
    <source>
        <strain evidence="5 6">JCM 6305</strain>
    </source>
</reference>
<proteinExistence type="predicted"/>
<dbReference type="Gene3D" id="1.20.120.1630">
    <property type="match status" value="1"/>
</dbReference>
<evidence type="ECO:0000313" key="5">
    <source>
        <dbReference type="EMBL" id="GAA2435649.1"/>
    </source>
</evidence>
<name>A0ABN3JRC6_9ACTN</name>
<keyword evidence="6" id="KW-1185">Reference proteome</keyword>
<dbReference type="Pfam" id="PF04140">
    <property type="entry name" value="ICMT"/>
    <property type="match status" value="1"/>
</dbReference>
<accession>A0ABN3JRC6</accession>
<sequence>MFWYAALVLAVGAERVAELAVARRNARWSAARGGVEHGRGHYPAMVALHTALLVGAPVEVWVAGRPFEPALGWSMLAVVLAAQALRWWCVGTLGPRWNTRVIVVPGLPPVVRGPYRLLRHPNYAAVVAEGAALPLVHGAWVTAAVFTVLNAALLAVRVRCEDAALASASRAAPASPASPAGAA</sequence>
<evidence type="ECO:0000256" key="4">
    <source>
        <dbReference type="ARBA" id="ARBA00023136"/>
    </source>
</evidence>
<evidence type="ECO:0000256" key="2">
    <source>
        <dbReference type="ARBA" id="ARBA00022692"/>
    </source>
</evidence>
<comment type="subcellular location">
    <subcellularLocation>
        <location evidence="1">Membrane</location>
        <topology evidence="1">Multi-pass membrane protein</topology>
    </subcellularLocation>
</comment>
<keyword evidence="2" id="KW-0812">Transmembrane</keyword>
<dbReference type="Proteomes" id="UP001501638">
    <property type="component" value="Unassembled WGS sequence"/>
</dbReference>
<dbReference type="InterPro" id="IPR007269">
    <property type="entry name" value="ICMT_MeTrfase"/>
</dbReference>
<comment type="caution">
    <text evidence="5">The sequence shown here is derived from an EMBL/GenBank/DDBJ whole genome shotgun (WGS) entry which is preliminary data.</text>
</comment>
<keyword evidence="3" id="KW-1133">Transmembrane helix</keyword>
<dbReference type="RefSeq" id="WP_344321645.1">
    <property type="nucleotide sequence ID" value="NZ_BAAASZ010000017.1"/>
</dbReference>
<evidence type="ECO:0000256" key="1">
    <source>
        <dbReference type="ARBA" id="ARBA00004141"/>
    </source>
</evidence>
<protein>
    <submittedName>
        <fullName evidence="5">Isoprenylcysteine carboxylmethyltransferase family protein</fullName>
    </submittedName>
</protein>
<organism evidence="5 6">
    <name type="scientific">Streptomyces macrosporus</name>
    <dbReference type="NCBI Taxonomy" id="44032"/>
    <lineage>
        <taxon>Bacteria</taxon>
        <taxon>Bacillati</taxon>
        <taxon>Actinomycetota</taxon>
        <taxon>Actinomycetes</taxon>
        <taxon>Kitasatosporales</taxon>
        <taxon>Streptomycetaceae</taxon>
        <taxon>Streptomyces</taxon>
    </lineage>
</organism>
<evidence type="ECO:0000313" key="6">
    <source>
        <dbReference type="Proteomes" id="UP001501638"/>
    </source>
</evidence>
<keyword evidence="4" id="KW-0472">Membrane</keyword>
<dbReference type="EMBL" id="BAAASZ010000017">
    <property type="protein sequence ID" value="GAA2435649.1"/>
    <property type="molecule type" value="Genomic_DNA"/>
</dbReference>
<gene>
    <name evidence="5" type="ORF">GCM10010405_18430</name>
</gene>